<dbReference type="InterPro" id="IPR034660">
    <property type="entry name" value="DinB/YfiT-like"/>
</dbReference>
<evidence type="ECO:0000313" key="3">
    <source>
        <dbReference type="Proteomes" id="UP000053110"/>
    </source>
</evidence>
<dbReference type="Gene3D" id="1.20.120.450">
    <property type="entry name" value="dinb family like domain"/>
    <property type="match status" value="1"/>
</dbReference>
<dbReference type="PANTHER" id="PTHR36922">
    <property type="entry name" value="BLL2446 PROTEIN"/>
    <property type="match status" value="1"/>
</dbReference>
<dbReference type="SUPFAM" id="SSF109854">
    <property type="entry name" value="DinB/YfiT-like putative metalloenzymes"/>
    <property type="match status" value="1"/>
</dbReference>
<proteinExistence type="predicted"/>
<dbReference type="EMBL" id="UIGY01000019">
    <property type="protein sequence ID" value="SUZ08352.1"/>
    <property type="molecule type" value="Genomic_DNA"/>
</dbReference>
<accession>A0A061HR19</accession>
<dbReference type="OrthoDB" id="3724345at2759"/>
<dbReference type="EMBL" id="KE374986">
    <property type="protein sequence ID" value="EPQ66795.1"/>
    <property type="molecule type" value="Genomic_DNA"/>
</dbReference>
<dbReference type="InterPro" id="IPR018531">
    <property type="entry name" value="DUF1993"/>
</dbReference>
<gene>
    <name evidence="1" type="ORF">BGT96224_1741</name>
    <name evidence="2" type="ORF">BGT96224V2_LOCUS1515</name>
</gene>
<dbReference type="Pfam" id="PF09351">
    <property type="entry name" value="DUF1993"/>
    <property type="match status" value="1"/>
</dbReference>
<name>A0A061HR19_BLUGR</name>
<dbReference type="HOGENOM" id="CLU_090929_1_0_1"/>
<reference evidence="3" key="1">
    <citation type="journal article" date="2013" name="Nat. Genet.">
        <title>The wheat powdery mildew genome shows the unique evolution of an obligate biotroph.</title>
        <authorList>
            <person name="Wicker T."/>
            <person name="Oberhaensli S."/>
            <person name="Parlange F."/>
            <person name="Buchmann J.P."/>
            <person name="Shatalina M."/>
            <person name="Roffler S."/>
            <person name="Ben-David R."/>
            <person name="Dolezel J."/>
            <person name="Simkova H."/>
            <person name="Schulze-Lefert P."/>
            <person name="Spanu P.D."/>
            <person name="Bruggmann R."/>
            <person name="Amselem J."/>
            <person name="Quesneville H."/>
            <person name="Ver Loren van Themaat E."/>
            <person name="Paape T."/>
            <person name="Shimizu K.K."/>
            <person name="Keller B."/>
        </authorList>
    </citation>
    <scope>NUCLEOTIDE SEQUENCE [LARGE SCALE GENOMIC DNA]</scope>
    <source>
        <strain evidence="3">96224</strain>
    </source>
</reference>
<dbReference type="PANTHER" id="PTHR36922:SF1">
    <property type="entry name" value="DUF1993 DOMAIN-CONTAINING PROTEIN"/>
    <property type="match status" value="1"/>
</dbReference>
<reference evidence="2" key="3">
    <citation type="submission" date="2018-07" db="EMBL/GenBank/DDBJ databases">
        <authorList>
            <person name="Quirk P.G."/>
            <person name="Krulwich T.A."/>
        </authorList>
    </citation>
    <scope>NUCLEOTIDE SEQUENCE</scope>
    <source>
        <strain evidence="2">96224</strain>
    </source>
</reference>
<protein>
    <submittedName>
        <fullName evidence="2">Bgt-1741</fullName>
    </submittedName>
</protein>
<evidence type="ECO:0000313" key="2">
    <source>
        <dbReference type="EMBL" id="SUZ08352.1"/>
    </source>
</evidence>
<dbReference type="AlphaFoldDB" id="A0A061HR19"/>
<sequence>MLSLYDISVPVFIRNLEILSTLLHKASACPDVSDEVLVKSKLISDMGDLIFQIHVITDLACGMASSAGKIELTEMPRTETNMNELQDRIQATIKALKSVKQEDFVGEEEAISFTKGDLVIPFVGKTYIQEFQIPNHYFHFVTAYNLLRKEGIDIGKKDYLGKS</sequence>
<evidence type="ECO:0000313" key="1">
    <source>
        <dbReference type="EMBL" id="EPQ66795.1"/>
    </source>
</evidence>
<dbReference type="Proteomes" id="UP000053110">
    <property type="component" value="Unassembled WGS sequence"/>
</dbReference>
<reference evidence="1" key="2">
    <citation type="submission" date="2013-01" db="EMBL/GenBank/DDBJ databases">
        <title>The wheat powdery mildew genome reveals unique evolution of an obligate biotroph.</title>
        <authorList>
            <person name="Oberhaensli S."/>
            <person name="Wicker T."/>
            <person name="Keller B."/>
        </authorList>
    </citation>
    <scope>NUCLEOTIDE SEQUENCE</scope>
    <source>
        <strain evidence="1">96224</strain>
    </source>
</reference>
<organism evidence="2">
    <name type="scientific">Blumeria graminis f. sp. tritici 96224</name>
    <dbReference type="NCBI Taxonomy" id="1268274"/>
    <lineage>
        <taxon>Eukaryota</taxon>
        <taxon>Fungi</taxon>
        <taxon>Dikarya</taxon>
        <taxon>Ascomycota</taxon>
        <taxon>Pezizomycotina</taxon>
        <taxon>Leotiomycetes</taxon>
        <taxon>Erysiphales</taxon>
        <taxon>Erysiphaceae</taxon>
        <taxon>Blumeria</taxon>
    </lineage>
</organism>